<evidence type="ECO:0000256" key="5">
    <source>
        <dbReference type="PIRSR" id="PIRSR001227-1"/>
    </source>
</evidence>
<dbReference type="EMBL" id="LNTY01000034">
    <property type="protein sequence ID" value="KXF81768.1"/>
    <property type="molecule type" value="Genomic_DNA"/>
</dbReference>
<dbReference type="PIRSF" id="PIRSF001227">
    <property type="entry name" value="Pen_acylase"/>
    <property type="match status" value="1"/>
</dbReference>
<proteinExistence type="inferred from homology"/>
<dbReference type="PANTHER" id="PTHR34218">
    <property type="entry name" value="PEPTIDASE S45 PENICILLIN AMIDASE"/>
    <property type="match status" value="1"/>
</dbReference>
<dbReference type="InterPro" id="IPR014395">
    <property type="entry name" value="Pen/GL7ACA/AHL_acylase"/>
</dbReference>
<keyword evidence="3" id="KW-0865">Zymogen</keyword>
<comment type="similarity">
    <text evidence="1">Belongs to the peptidase S45 family.</text>
</comment>
<protein>
    <submittedName>
        <fullName evidence="7">Hydrolase</fullName>
    </submittedName>
</protein>
<dbReference type="Gene3D" id="3.60.20.10">
    <property type="entry name" value="Glutamine Phosphoribosylpyrophosphate, subunit 1, domain 1"/>
    <property type="match status" value="1"/>
</dbReference>
<dbReference type="Gene3D" id="1.10.439.10">
    <property type="entry name" value="Penicillin Amidohydrolase, domain 1"/>
    <property type="match status" value="1"/>
</dbReference>
<feature type="binding site" evidence="6">
    <location>
        <position position="330"/>
    </location>
    <ligand>
        <name>Ca(2+)</name>
        <dbReference type="ChEBI" id="CHEBI:29108"/>
    </ligand>
</feature>
<keyword evidence="8" id="KW-1185">Reference proteome</keyword>
<dbReference type="InterPro" id="IPR023343">
    <property type="entry name" value="Penicillin_amidase_dom1"/>
</dbReference>
<dbReference type="STRING" id="294935.ATN88_03790"/>
<gene>
    <name evidence="7" type="ORF">ATN88_03790</name>
</gene>
<comment type="subunit">
    <text evidence="4">Heterodimer of an alpha subunit and a beta subunit processed from the same precursor.</text>
</comment>
<name>A0A135I8M2_9GAMM</name>
<dbReference type="Pfam" id="PF01804">
    <property type="entry name" value="Penicil_amidase"/>
    <property type="match status" value="1"/>
</dbReference>
<dbReference type="InterPro" id="IPR029055">
    <property type="entry name" value="Ntn_hydrolases_N"/>
</dbReference>
<dbReference type="OrthoDB" id="9760084at2"/>
<dbReference type="GO" id="GO:0017000">
    <property type="term" value="P:antibiotic biosynthetic process"/>
    <property type="evidence" value="ECO:0007669"/>
    <property type="project" value="InterPro"/>
</dbReference>
<keyword evidence="2 7" id="KW-0378">Hydrolase</keyword>
<dbReference type="InterPro" id="IPR002692">
    <property type="entry name" value="S45"/>
</dbReference>
<keyword evidence="6" id="KW-0479">Metal-binding</keyword>
<dbReference type="InterPro" id="IPR043146">
    <property type="entry name" value="Penicillin_amidase_N_B-knob"/>
</dbReference>
<evidence type="ECO:0000313" key="8">
    <source>
        <dbReference type="Proteomes" id="UP000070529"/>
    </source>
</evidence>
<dbReference type="AlphaFoldDB" id="A0A135I8M2"/>
<accession>A0A135I8M2</accession>
<feature type="active site" description="Nucleophile" evidence="5">
    <location>
        <position position="252"/>
    </location>
</feature>
<evidence type="ECO:0000256" key="4">
    <source>
        <dbReference type="ARBA" id="ARBA00038735"/>
    </source>
</evidence>
<dbReference type="GO" id="GO:0016811">
    <property type="term" value="F:hydrolase activity, acting on carbon-nitrogen (but not peptide) bonds, in linear amides"/>
    <property type="evidence" value="ECO:0007669"/>
    <property type="project" value="InterPro"/>
</dbReference>
<evidence type="ECO:0000256" key="1">
    <source>
        <dbReference type="ARBA" id="ARBA00006586"/>
    </source>
</evidence>
<dbReference type="InterPro" id="IPR043147">
    <property type="entry name" value="Penicillin_amidase_A-knob"/>
</dbReference>
<comment type="caution">
    <text evidence="7">The sequence shown here is derived from an EMBL/GenBank/DDBJ whole genome shotgun (WGS) entry which is preliminary data.</text>
</comment>
<feature type="binding site" evidence="6">
    <location>
        <position position="328"/>
    </location>
    <ligand>
        <name>Ca(2+)</name>
        <dbReference type="ChEBI" id="CHEBI:29108"/>
    </ligand>
</feature>
<dbReference type="SUPFAM" id="SSF56235">
    <property type="entry name" value="N-terminal nucleophile aminohydrolases (Ntn hydrolases)"/>
    <property type="match status" value="1"/>
</dbReference>
<comment type="cofactor">
    <cofactor evidence="6">
        <name>Ca(2+)</name>
        <dbReference type="ChEBI" id="CHEBI:29108"/>
    </cofactor>
    <text evidence="6">Binds 1 Ca(2+) ion per dimer.</text>
</comment>
<dbReference type="GO" id="GO:0046872">
    <property type="term" value="F:metal ion binding"/>
    <property type="evidence" value="ECO:0007669"/>
    <property type="project" value="UniProtKB-KW"/>
</dbReference>
<dbReference type="PANTHER" id="PTHR34218:SF4">
    <property type="entry name" value="ACYL-HOMOSERINE LACTONE ACYLASE QUIP"/>
    <property type="match status" value="1"/>
</dbReference>
<dbReference type="Proteomes" id="UP000070529">
    <property type="component" value="Unassembled WGS sequence"/>
</dbReference>
<dbReference type="RefSeq" id="WP_067417475.1">
    <property type="nucleotide sequence ID" value="NZ_LNTY01000034.1"/>
</dbReference>
<keyword evidence="6" id="KW-0106">Calcium</keyword>
<sequence>MFRKIRAVFIVLILLALLATAVVYGILTMSLPTLSGTTVSDGVSQEGRLQRDDLGTAIIIAENRKDVSYLLGYAHGQDRFFQMDLLRRNAAGELAELFGDGALDIDKQRRFHLFRKRSEALVKGLPAEHQDHLKAYAEGVNDALSHQTYPSFEYVLARAERKPWKPEDSLLVIFSMYLDLQGRGIDRDITMDMLNAHFGPDMVAFVSQPSAYQAALDGSEFEINPARIPELDPKHKQTAVVTEIEKLALVGSNNWAVGGTLTETGKAMLSDDMHLGMNVPIIWYRAQLNYKEDGQTRQITGVTLPGAPAVVVGTNGHVAWGFTNGYIDSVDWYKLSEEDSTKFITEKIPTKSREVSYLLEMSDFGPVRHMNGERYAVSWVAYQDYAVNLNLFNLEAAETVDDALKASKQTGIPVQNMVLADAEGNIGWQATGAIPNRRSPQSMPVNASQFDRDWFFQATDVPFAVNPEDARIWTGNSRVVSVEQDARFGNGGYALGARSEQIRDRLREKESFSANDFYQIQLDNEARFLARWHELLLQKLQQKPELYAQDIQALKDWQACACADSVGYTLVRKYRDALMDSLFAPVETVLRNQQASIWVVERQLEPALWQLVGQTPKSWLPKGFDDWDVFFISTYETMKQNLMLEMTGHTHGPLNALRWGDVNTLKVQHPFSQQIPMLSKLLDMPSVEGFGDRYMPAVQGRAFGASQRLIVQPGNEEEGILTVPGGQSGHPLSAFYRRGFDEYAKQGSTPLLPGEPVHEITFRPAP</sequence>
<evidence type="ECO:0000313" key="7">
    <source>
        <dbReference type="EMBL" id="KXF81768.1"/>
    </source>
</evidence>
<reference evidence="7 8" key="1">
    <citation type="submission" date="2015-11" db="EMBL/GenBank/DDBJ databases">
        <title>Genomic Taxonomy of the Vibrionaceae.</title>
        <authorList>
            <person name="Gomez-Gil B."/>
            <person name="Enciso-Ibarra J."/>
        </authorList>
    </citation>
    <scope>NUCLEOTIDE SEQUENCE [LARGE SCALE GENOMIC DNA]</scope>
    <source>
        <strain evidence="7 8">CAIM 912</strain>
    </source>
</reference>
<evidence type="ECO:0000256" key="6">
    <source>
        <dbReference type="PIRSR" id="PIRSR001227-2"/>
    </source>
</evidence>
<organism evidence="7 8">
    <name type="scientific">Enterovibrio coralii</name>
    <dbReference type="NCBI Taxonomy" id="294935"/>
    <lineage>
        <taxon>Bacteria</taxon>
        <taxon>Pseudomonadati</taxon>
        <taxon>Pseudomonadota</taxon>
        <taxon>Gammaproteobacteria</taxon>
        <taxon>Vibrionales</taxon>
        <taxon>Vibrionaceae</taxon>
        <taxon>Enterovibrio</taxon>
    </lineage>
</organism>
<dbReference type="CDD" id="cd03747">
    <property type="entry name" value="Ntn_PGA_like"/>
    <property type="match status" value="1"/>
</dbReference>
<dbReference type="Gene3D" id="1.10.1400.10">
    <property type="match status" value="1"/>
</dbReference>
<evidence type="ECO:0000256" key="3">
    <source>
        <dbReference type="ARBA" id="ARBA00023145"/>
    </source>
</evidence>
<evidence type="ECO:0000256" key="2">
    <source>
        <dbReference type="ARBA" id="ARBA00022801"/>
    </source>
</evidence>
<dbReference type="Gene3D" id="2.30.120.10">
    <property type="match status" value="1"/>
</dbReference>
<feature type="binding site" evidence="6">
    <location>
        <position position="331"/>
    </location>
    <ligand>
        <name>Ca(2+)</name>
        <dbReference type="ChEBI" id="CHEBI:29108"/>
    </ligand>
</feature>